<keyword evidence="3" id="KW-0479">Metal-binding</keyword>
<comment type="similarity">
    <text evidence="2">Belongs to the metallo-beta-lactamase superfamily.</text>
</comment>
<dbReference type="InterPro" id="IPR036866">
    <property type="entry name" value="RibonucZ/Hydroxyglut_hydro"/>
</dbReference>
<feature type="domain" description="Metallo-beta-lactamase" evidence="6">
    <location>
        <begin position="140"/>
        <end position="207"/>
    </location>
</feature>
<evidence type="ECO:0000256" key="3">
    <source>
        <dbReference type="ARBA" id="ARBA00022723"/>
    </source>
</evidence>
<dbReference type="PANTHER" id="PTHR42978">
    <property type="entry name" value="QUORUM-QUENCHING LACTONASE YTNP-RELATED-RELATED"/>
    <property type="match status" value="1"/>
</dbReference>
<keyword evidence="4" id="KW-0378">Hydrolase</keyword>
<organism evidence="7 8">
    <name type="scientific">Penicillium egyptiacum</name>
    <dbReference type="NCBI Taxonomy" id="1303716"/>
    <lineage>
        <taxon>Eukaryota</taxon>
        <taxon>Fungi</taxon>
        <taxon>Dikarya</taxon>
        <taxon>Ascomycota</taxon>
        <taxon>Pezizomycotina</taxon>
        <taxon>Eurotiomycetes</taxon>
        <taxon>Eurotiomycetidae</taxon>
        <taxon>Eurotiales</taxon>
        <taxon>Aspergillaceae</taxon>
        <taxon>Penicillium</taxon>
    </lineage>
</organism>
<dbReference type="PANTHER" id="PTHR42978:SF2">
    <property type="entry name" value="102 KBASES UNSTABLE REGION: FROM 1 TO 119443"/>
    <property type="match status" value="1"/>
</dbReference>
<keyword evidence="5" id="KW-0862">Zinc</keyword>
<dbReference type="InterPro" id="IPR051013">
    <property type="entry name" value="MBL_superfamily_lactonases"/>
</dbReference>
<dbReference type="Gene3D" id="3.60.15.10">
    <property type="entry name" value="Ribonuclease Z/Hydroxyacylglutathione hydrolase-like"/>
    <property type="match status" value="1"/>
</dbReference>
<dbReference type="Pfam" id="PF00753">
    <property type="entry name" value="Lactamase_B"/>
    <property type="match status" value="1"/>
</dbReference>
<evidence type="ECO:0000256" key="4">
    <source>
        <dbReference type="ARBA" id="ARBA00022801"/>
    </source>
</evidence>
<name>A0A9W4KDQ0_9EURO</name>
<dbReference type="SUPFAM" id="SSF56281">
    <property type="entry name" value="Metallo-hydrolase/oxidoreductase"/>
    <property type="match status" value="1"/>
</dbReference>
<gene>
    <name evidence="7" type="ORF">PEGY_LOCUS3833</name>
</gene>
<sequence>MGETKANVPPPPIFPTTPIFYDDLSGIDLILISIVLWGWGALQPTLGDDPCRNWLDQERLKKEVLYGPQPNRGTRLKRSYFRFPHQNTMIPQAHFSIHALQAGYLTLPEAFFVTPLEDNTSRTTVPSLSFLIQHTHPVSLKTTRIVFDLGIRPNLSDYAKPLYDHAMTRRPLSGEPGTVASLAHGGLTPSDIDFVIFSHLHWDHIGAPSDYPNSTYVVGPGAASLVNGTRELSNGSHSHFEKGILDLSRTIELPSPELPSTPPPFKDNAKLEPESRKRSSLFSNVWRSKGLFQHSMDVFGDGSLYIISAPGHLDGHINLLCRKSEDQYVYLAGDACHDPRLLTGEKNIATWIDPAYPTSICCIHVNKAAAERTIATIRETMENPGELGNVEVIFAHDAAWDREAKKLGKFFPGCL</sequence>
<accession>A0A9W4KDQ0</accession>
<keyword evidence="8" id="KW-1185">Reference proteome</keyword>
<protein>
    <recommendedName>
        <fullName evidence="6">Metallo-beta-lactamase domain-containing protein</fullName>
    </recommendedName>
</protein>
<dbReference type="CDD" id="cd07730">
    <property type="entry name" value="metallo-hydrolase-like_MBL-fold"/>
    <property type="match status" value="1"/>
</dbReference>
<dbReference type="GO" id="GO:0016787">
    <property type="term" value="F:hydrolase activity"/>
    <property type="evidence" value="ECO:0007669"/>
    <property type="project" value="UniProtKB-KW"/>
</dbReference>
<dbReference type="AlphaFoldDB" id="A0A9W4KDQ0"/>
<comment type="cofactor">
    <cofactor evidence="1">
        <name>Zn(2+)</name>
        <dbReference type="ChEBI" id="CHEBI:29105"/>
    </cofactor>
</comment>
<reference evidence="7" key="1">
    <citation type="submission" date="2021-07" db="EMBL/GenBank/DDBJ databases">
        <authorList>
            <person name="Branca A.L. A."/>
        </authorList>
    </citation>
    <scope>NUCLEOTIDE SEQUENCE</scope>
</reference>
<comment type="caution">
    <text evidence="7">The sequence shown here is derived from an EMBL/GenBank/DDBJ whole genome shotgun (WGS) entry which is preliminary data.</text>
</comment>
<evidence type="ECO:0000256" key="1">
    <source>
        <dbReference type="ARBA" id="ARBA00001947"/>
    </source>
</evidence>
<dbReference type="GO" id="GO:0046872">
    <property type="term" value="F:metal ion binding"/>
    <property type="evidence" value="ECO:0007669"/>
    <property type="project" value="UniProtKB-KW"/>
</dbReference>
<dbReference type="EMBL" id="CAJVRC010000848">
    <property type="protein sequence ID" value="CAG8894320.1"/>
    <property type="molecule type" value="Genomic_DNA"/>
</dbReference>
<dbReference type="OrthoDB" id="10250730at2759"/>
<dbReference type="InterPro" id="IPR001279">
    <property type="entry name" value="Metallo-B-lactamas"/>
</dbReference>
<proteinExistence type="inferred from homology"/>
<dbReference type="Proteomes" id="UP001154252">
    <property type="component" value="Unassembled WGS sequence"/>
</dbReference>
<evidence type="ECO:0000313" key="8">
    <source>
        <dbReference type="Proteomes" id="UP001154252"/>
    </source>
</evidence>
<evidence type="ECO:0000313" key="7">
    <source>
        <dbReference type="EMBL" id="CAG8894320.1"/>
    </source>
</evidence>
<evidence type="ECO:0000256" key="2">
    <source>
        <dbReference type="ARBA" id="ARBA00007749"/>
    </source>
</evidence>
<evidence type="ECO:0000259" key="6">
    <source>
        <dbReference type="Pfam" id="PF00753"/>
    </source>
</evidence>
<evidence type="ECO:0000256" key="5">
    <source>
        <dbReference type="ARBA" id="ARBA00022833"/>
    </source>
</evidence>